<evidence type="ECO:0000256" key="1">
    <source>
        <dbReference type="SAM" id="MobiDB-lite"/>
    </source>
</evidence>
<name>A0A914HH10_GLORO</name>
<organism evidence="2 3">
    <name type="scientific">Globodera rostochiensis</name>
    <name type="common">Golden nematode worm</name>
    <name type="synonym">Heterodera rostochiensis</name>
    <dbReference type="NCBI Taxonomy" id="31243"/>
    <lineage>
        <taxon>Eukaryota</taxon>
        <taxon>Metazoa</taxon>
        <taxon>Ecdysozoa</taxon>
        <taxon>Nematoda</taxon>
        <taxon>Chromadorea</taxon>
        <taxon>Rhabditida</taxon>
        <taxon>Tylenchina</taxon>
        <taxon>Tylenchomorpha</taxon>
        <taxon>Tylenchoidea</taxon>
        <taxon>Heteroderidae</taxon>
        <taxon>Heteroderinae</taxon>
        <taxon>Globodera</taxon>
    </lineage>
</organism>
<reference evidence="3" key="1">
    <citation type="submission" date="2022-11" db="UniProtKB">
        <authorList>
            <consortium name="WormBaseParasite"/>
        </authorList>
    </citation>
    <scope>IDENTIFICATION</scope>
</reference>
<feature type="compositionally biased region" description="Polar residues" evidence="1">
    <location>
        <begin position="92"/>
        <end position="101"/>
    </location>
</feature>
<dbReference type="WBParaSite" id="Gr19_v10_g16872.t1">
    <property type="protein sequence ID" value="Gr19_v10_g16872.t1"/>
    <property type="gene ID" value="Gr19_v10_g16872"/>
</dbReference>
<accession>A0A914HH10</accession>
<feature type="region of interest" description="Disordered" evidence="1">
    <location>
        <begin position="79"/>
        <end position="101"/>
    </location>
</feature>
<proteinExistence type="predicted"/>
<evidence type="ECO:0000313" key="3">
    <source>
        <dbReference type="WBParaSite" id="Gr19_v10_g16872.t1"/>
    </source>
</evidence>
<dbReference type="AlphaFoldDB" id="A0A914HH10"/>
<evidence type="ECO:0000313" key="2">
    <source>
        <dbReference type="Proteomes" id="UP000887572"/>
    </source>
</evidence>
<keyword evidence="2" id="KW-1185">Reference proteome</keyword>
<dbReference type="Proteomes" id="UP000887572">
    <property type="component" value="Unplaced"/>
</dbReference>
<sequence length="120" mass="13758">MTLLHKSERRLTAEDVLSVDEPIIRLFNAANYSSTFSSASIRIHRLESSKFGTKFAKTRLWPQCAELFAFSPMTAAVVQHQQQHREKRRGSPSKQISVQHRQQPELEWVMIGTARDCCVS</sequence>
<protein>
    <submittedName>
        <fullName evidence="3">Uncharacterized protein</fullName>
    </submittedName>
</protein>